<dbReference type="PANTHER" id="PTHR24226">
    <property type="entry name" value="G-PROTEIN COUPLED RECEPTOR 182 AND ESTROGEN RECEPTOR 1"/>
    <property type="match status" value="1"/>
</dbReference>
<dbReference type="SUPFAM" id="SSF81321">
    <property type="entry name" value="Family A G protein-coupled receptor-like"/>
    <property type="match status" value="1"/>
</dbReference>
<keyword evidence="3 9" id="KW-0812">Transmembrane</keyword>
<dbReference type="InterPro" id="IPR017452">
    <property type="entry name" value="GPCR_Rhodpsn_7TM"/>
</dbReference>
<keyword evidence="8 9" id="KW-0807">Transducer</keyword>
<evidence type="ECO:0000313" key="13">
    <source>
        <dbReference type="EMBL" id="RLV85354.1"/>
    </source>
</evidence>
<dbReference type="CDD" id="cd14988">
    <property type="entry name" value="7tmA_GPR182"/>
    <property type="match status" value="1"/>
</dbReference>
<feature type="transmembrane region" description="Helical" evidence="11">
    <location>
        <begin position="243"/>
        <end position="263"/>
    </location>
</feature>
<feature type="transmembrane region" description="Helical" evidence="11">
    <location>
        <begin position="366"/>
        <end position="397"/>
    </location>
</feature>
<keyword evidence="7 9" id="KW-0675">Receptor</keyword>
<evidence type="ECO:0000256" key="10">
    <source>
        <dbReference type="SAM" id="MobiDB-lite"/>
    </source>
</evidence>
<dbReference type="AlphaFoldDB" id="A0A3L8RV19"/>
<dbReference type="GO" id="GO:0004930">
    <property type="term" value="F:G protein-coupled receptor activity"/>
    <property type="evidence" value="ECO:0007669"/>
    <property type="project" value="UniProtKB-KW"/>
</dbReference>
<feature type="region of interest" description="Disordered" evidence="10">
    <location>
        <begin position="494"/>
        <end position="521"/>
    </location>
</feature>
<evidence type="ECO:0000256" key="8">
    <source>
        <dbReference type="ARBA" id="ARBA00023224"/>
    </source>
</evidence>
<evidence type="ECO:0000256" key="11">
    <source>
        <dbReference type="SAM" id="Phobius"/>
    </source>
</evidence>
<evidence type="ECO:0000256" key="3">
    <source>
        <dbReference type="ARBA" id="ARBA00022692"/>
    </source>
</evidence>
<sequence>MCPGPARSCRVPVWKPVLPGRIQAGSSLLAQWGDSGGDTQEASGTPVRPQVPAASTPTPARDLPAPVPTLRQNQTGAESRRWKSSQMSPALGCRRMLHHDGHFLPSKRPPSPPELRAQRRSSCRAERIPLLQNSPSTALAQQPAAQLSAVPFPAATRMAEVTTVPAETHTVPSEYGDYHNLSELFYLLNHTYTYCEFSLDENIKRVILFILYLVIFVVGLVENLLVIWVNWQTRGNKSLVNLYIINMAIADLGVLLSLPIWMLEVMLDYTWLWGSFLCRFTHYFYFANMCASIFFLTCLSVDRYVTLTSSSLFWHRHQHRARRVVCACSWVLAAAIPMLEVSHMQLVNTGEPICIFMAPFETYDEWALAVSLATTAIGFLIPFPIIAVFNVLTARFVRRTKPESRKHCLLIYAYIGVFLLSWLPFHAVLTLLTLEGSHIILHCTFAYLLYFFYDIIDCFTLLHCVVNPILYNFLSKNFRSKLISAVVKYIPKDHGGQKDAGNSSSSTQHSIVIAKDNSPPN</sequence>
<feature type="transmembrane region" description="Helical" evidence="11">
    <location>
        <begin position="283"/>
        <end position="301"/>
    </location>
</feature>
<feature type="domain" description="G-protein coupled receptors family 1 profile" evidence="12">
    <location>
        <begin position="222"/>
        <end position="471"/>
    </location>
</feature>
<keyword evidence="4 11" id="KW-1133">Transmembrane helix</keyword>
<feature type="compositionally biased region" description="Polar residues" evidence="10">
    <location>
        <begin position="500"/>
        <end position="510"/>
    </location>
</feature>
<proteinExistence type="inferred from homology"/>
<keyword evidence="5 9" id="KW-0297">G-protein coupled receptor</keyword>
<gene>
    <name evidence="13" type="ORF">DV515_00016062</name>
</gene>
<dbReference type="OrthoDB" id="5963140at2759"/>
<feature type="transmembrane region" description="Helical" evidence="11">
    <location>
        <begin position="321"/>
        <end position="339"/>
    </location>
</feature>
<dbReference type="InterPro" id="IPR047143">
    <property type="entry name" value="GPER1-like"/>
</dbReference>
<evidence type="ECO:0000256" key="1">
    <source>
        <dbReference type="ARBA" id="ARBA00004651"/>
    </source>
</evidence>
<feature type="region of interest" description="Disordered" evidence="10">
    <location>
        <begin position="100"/>
        <end position="121"/>
    </location>
</feature>
<dbReference type="InterPro" id="IPR000276">
    <property type="entry name" value="GPCR_Rhodpsn"/>
</dbReference>
<protein>
    <recommendedName>
        <fullName evidence="12">G-protein coupled receptors family 1 profile domain-containing protein</fullName>
    </recommendedName>
</protein>
<accession>A0A3L8RV19</accession>
<dbReference type="Pfam" id="PF00001">
    <property type="entry name" value="7tm_1"/>
    <property type="match status" value="1"/>
</dbReference>
<dbReference type="STRING" id="44316.ENSEGOP00005016188"/>
<keyword evidence="6 11" id="KW-0472">Membrane</keyword>
<evidence type="ECO:0000256" key="2">
    <source>
        <dbReference type="ARBA" id="ARBA00022475"/>
    </source>
</evidence>
<evidence type="ECO:0000256" key="9">
    <source>
        <dbReference type="RuleBase" id="RU000688"/>
    </source>
</evidence>
<feature type="region of interest" description="Disordered" evidence="10">
    <location>
        <begin position="29"/>
        <end position="67"/>
    </location>
</feature>
<dbReference type="PRINTS" id="PR00237">
    <property type="entry name" value="GPCRRHODOPSN"/>
</dbReference>
<dbReference type="Gene3D" id="1.20.1070.10">
    <property type="entry name" value="Rhodopsin 7-helix transmembrane proteins"/>
    <property type="match status" value="1"/>
</dbReference>
<comment type="caution">
    <text evidence="13">The sequence shown here is derived from an EMBL/GenBank/DDBJ whole genome shotgun (WGS) entry which is preliminary data.</text>
</comment>
<comment type="subcellular location">
    <subcellularLocation>
        <location evidence="1">Cell membrane</location>
        <topology evidence="1">Multi-pass membrane protein</topology>
    </subcellularLocation>
</comment>
<evidence type="ECO:0000259" key="12">
    <source>
        <dbReference type="PROSITE" id="PS50262"/>
    </source>
</evidence>
<organism evidence="13 14">
    <name type="scientific">Chloebia gouldiae</name>
    <name type="common">Gouldian finch</name>
    <name type="synonym">Erythrura gouldiae</name>
    <dbReference type="NCBI Taxonomy" id="44316"/>
    <lineage>
        <taxon>Eukaryota</taxon>
        <taxon>Metazoa</taxon>
        <taxon>Chordata</taxon>
        <taxon>Craniata</taxon>
        <taxon>Vertebrata</taxon>
        <taxon>Euteleostomi</taxon>
        <taxon>Archelosauria</taxon>
        <taxon>Archosauria</taxon>
        <taxon>Dinosauria</taxon>
        <taxon>Saurischia</taxon>
        <taxon>Theropoda</taxon>
        <taxon>Coelurosauria</taxon>
        <taxon>Aves</taxon>
        <taxon>Neognathae</taxon>
        <taxon>Neoaves</taxon>
        <taxon>Telluraves</taxon>
        <taxon>Australaves</taxon>
        <taxon>Passeriformes</taxon>
        <taxon>Passeroidea</taxon>
        <taxon>Passeridae</taxon>
        <taxon>Chloebia</taxon>
    </lineage>
</organism>
<evidence type="ECO:0000256" key="7">
    <source>
        <dbReference type="ARBA" id="ARBA00023170"/>
    </source>
</evidence>
<feature type="transmembrane region" description="Helical" evidence="11">
    <location>
        <begin position="449"/>
        <end position="474"/>
    </location>
</feature>
<feature type="transmembrane region" description="Helical" evidence="11">
    <location>
        <begin position="206"/>
        <end position="231"/>
    </location>
</feature>
<keyword evidence="14" id="KW-1185">Reference proteome</keyword>
<feature type="transmembrane region" description="Helical" evidence="11">
    <location>
        <begin position="409"/>
        <end position="429"/>
    </location>
</feature>
<dbReference type="PRINTS" id="PR00643">
    <property type="entry name" value="G10DORPHANR"/>
</dbReference>
<evidence type="ECO:0000256" key="4">
    <source>
        <dbReference type="ARBA" id="ARBA00022989"/>
    </source>
</evidence>
<name>A0A3L8RV19_CHLGU</name>
<evidence type="ECO:0000256" key="6">
    <source>
        <dbReference type="ARBA" id="ARBA00023136"/>
    </source>
</evidence>
<dbReference type="PROSITE" id="PS50262">
    <property type="entry name" value="G_PROTEIN_RECEP_F1_2"/>
    <property type="match status" value="1"/>
</dbReference>
<dbReference type="Proteomes" id="UP000276834">
    <property type="component" value="Unassembled WGS sequence"/>
</dbReference>
<dbReference type="GO" id="GO:0005886">
    <property type="term" value="C:plasma membrane"/>
    <property type="evidence" value="ECO:0007669"/>
    <property type="project" value="UniProtKB-SubCell"/>
</dbReference>
<keyword evidence="2" id="KW-1003">Cell membrane</keyword>
<evidence type="ECO:0000313" key="14">
    <source>
        <dbReference type="Proteomes" id="UP000276834"/>
    </source>
</evidence>
<dbReference type="EMBL" id="QUSF01000248">
    <property type="protein sequence ID" value="RLV85354.1"/>
    <property type="molecule type" value="Genomic_DNA"/>
</dbReference>
<dbReference type="PANTHER" id="PTHR24226:SF0">
    <property type="entry name" value="G-PROTEIN COUPLED RECEPTOR 182"/>
    <property type="match status" value="1"/>
</dbReference>
<dbReference type="InterPro" id="IPR001350">
    <property type="entry name" value="G10D_rcpt"/>
</dbReference>
<reference evidence="13 14" key="1">
    <citation type="journal article" date="2018" name="Proc. R. Soc. B">
        <title>A non-coding region near Follistatin controls head colour polymorphism in the Gouldian finch.</title>
        <authorList>
            <person name="Toomey M.B."/>
            <person name="Marques C.I."/>
            <person name="Andrade P."/>
            <person name="Araujo P.M."/>
            <person name="Sabatino S."/>
            <person name="Gazda M.A."/>
            <person name="Afonso S."/>
            <person name="Lopes R.J."/>
            <person name="Corbo J.C."/>
            <person name="Carneiro M."/>
        </authorList>
    </citation>
    <scope>NUCLEOTIDE SEQUENCE [LARGE SCALE GENOMIC DNA]</scope>
    <source>
        <strain evidence="13">Red01</strain>
        <tissue evidence="13">Muscle</tissue>
    </source>
</reference>
<dbReference type="PROSITE" id="PS00237">
    <property type="entry name" value="G_PROTEIN_RECEP_F1_1"/>
    <property type="match status" value="1"/>
</dbReference>
<comment type="similarity">
    <text evidence="9">Belongs to the G-protein coupled receptor 1 family.</text>
</comment>
<evidence type="ECO:0000256" key="5">
    <source>
        <dbReference type="ARBA" id="ARBA00023040"/>
    </source>
</evidence>